<accession>A0A6J4H3K5</accession>
<dbReference type="GO" id="GO:0032259">
    <property type="term" value="P:methylation"/>
    <property type="evidence" value="ECO:0007669"/>
    <property type="project" value="UniProtKB-KW"/>
</dbReference>
<dbReference type="PROSITE" id="PS51331">
    <property type="entry name" value="THYX"/>
    <property type="match status" value="1"/>
</dbReference>
<evidence type="ECO:0000256" key="1">
    <source>
        <dbReference type="NCBIfam" id="TIGR02170"/>
    </source>
</evidence>
<dbReference type="SUPFAM" id="SSF69796">
    <property type="entry name" value="Thymidylate synthase-complementing protein Thy1"/>
    <property type="match status" value="2"/>
</dbReference>
<dbReference type="InterPro" id="IPR003669">
    <property type="entry name" value="Thymidylate_synthase_ThyX"/>
</dbReference>
<dbReference type="GO" id="GO:0004799">
    <property type="term" value="F:thymidylate synthase activity"/>
    <property type="evidence" value="ECO:0007669"/>
    <property type="project" value="TreeGrafter"/>
</dbReference>
<sequence length="242" mass="27737">MKIDVLDHGVVELLDHMGSDLTTVEAARVSFLRGATEMADRERKLIRYLAEHEHTSPFRHAHLMLRFKAPLFVARQLWKHIVGITPEFDLEDRWIGGSGGFKDTGWNEASGRYVELQDQFYVPDRWRAQSPSNKQGSAGEIAEQQSAAEIYTEGLRHAYDAYRGLREHGVAKEQARVILPQSIYTQWIWTGSLQAFLHVVELRAKPDAQYETQKYGEAVRSILQATFPVCLEKWDSRKPRSA</sequence>
<evidence type="ECO:0000313" key="2">
    <source>
        <dbReference type="EMBL" id="CAA9213332.1"/>
    </source>
</evidence>
<dbReference type="NCBIfam" id="TIGR02170">
    <property type="entry name" value="thyX"/>
    <property type="match status" value="1"/>
</dbReference>
<dbReference type="GO" id="GO:0070402">
    <property type="term" value="F:NADPH binding"/>
    <property type="evidence" value="ECO:0007669"/>
    <property type="project" value="TreeGrafter"/>
</dbReference>
<name>A0A6J4H3K5_9CHLR</name>
<dbReference type="PANTHER" id="PTHR34934">
    <property type="entry name" value="FLAVIN-DEPENDENT THYMIDYLATE SYNTHASE"/>
    <property type="match status" value="1"/>
</dbReference>
<organism evidence="2">
    <name type="scientific">uncultured Chloroflexia bacterium</name>
    <dbReference type="NCBI Taxonomy" id="1672391"/>
    <lineage>
        <taxon>Bacteria</taxon>
        <taxon>Bacillati</taxon>
        <taxon>Chloroflexota</taxon>
        <taxon>Chloroflexia</taxon>
        <taxon>environmental samples</taxon>
    </lineage>
</organism>
<gene>
    <name evidence="2" type="ORF">AVDCRST_MAG26-205</name>
</gene>
<dbReference type="GO" id="GO:0050797">
    <property type="term" value="F:thymidylate synthase (FAD) activity"/>
    <property type="evidence" value="ECO:0007669"/>
    <property type="project" value="UniProtKB-UniRule"/>
</dbReference>
<dbReference type="GO" id="GO:0006231">
    <property type="term" value="P:dTMP biosynthetic process"/>
    <property type="evidence" value="ECO:0007669"/>
    <property type="project" value="UniProtKB-UniRule"/>
</dbReference>
<dbReference type="PANTHER" id="PTHR34934:SF1">
    <property type="entry name" value="FLAVIN-DEPENDENT THYMIDYLATE SYNTHASE"/>
    <property type="match status" value="1"/>
</dbReference>
<dbReference type="Gene3D" id="3.30.1360.170">
    <property type="match status" value="1"/>
</dbReference>
<dbReference type="AlphaFoldDB" id="A0A6J4H3K5"/>
<dbReference type="EMBL" id="CADCTK010000051">
    <property type="protein sequence ID" value="CAA9213332.1"/>
    <property type="molecule type" value="Genomic_DNA"/>
</dbReference>
<proteinExistence type="predicted"/>
<dbReference type="EC" id="2.1.1.148" evidence="1"/>
<keyword evidence="2" id="KW-0489">Methyltransferase</keyword>
<dbReference type="GO" id="GO:0050660">
    <property type="term" value="F:flavin adenine dinucleotide binding"/>
    <property type="evidence" value="ECO:0007669"/>
    <property type="project" value="UniProtKB-UniRule"/>
</dbReference>
<dbReference type="Pfam" id="PF02511">
    <property type="entry name" value="Thy1"/>
    <property type="match status" value="1"/>
</dbReference>
<keyword evidence="2" id="KW-0808">Transferase</keyword>
<reference evidence="2" key="1">
    <citation type="submission" date="2020-02" db="EMBL/GenBank/DDBJ databases">
        <authorList>
            <person name="Meier V. D."/>
        </authorList>
    </citation>
    <scope>NUCLEOTIDE SEQUENCE</scope>
    <source>
        <strain evidence="2">AVDCRST_MAG26</strain>
    </source>
</reference>
<dbReference type="CDD" id="cd20175">
    <property type="entry name" value="ThyX"/>
    <property type="match status" value="1"/>
</dbReference>
<dbReference type="InterPro" id="IPR036098">
    <property type="entry name" value="Thymidylate_synthase_ThyX_sf"/>
</dbReference>
<protein>
    <recommendedName>
        <fullName evidence="1">FAD-dependent thymidylate synthase</fullName>
        <ecNumber evidence="1">2.1.1.148</ecNumber>
    </recommendedName>
</protein>